<dbReference type="InterPro" id="IPR029063">
    <property type="entry name" value="SAM-dependent_MTases_sf"/>
</dbReference>
<dbReference type="SUPFAM" id="SSF53335">
    <property type="entry name" value="S-adenosyl-L-methionine-dependent methyltransferases"/>
    <property type="match status" value="1"/>
</dbReference>
<reference evidence="3 4" key="1">
    <citation type="submission" date="2016-01" db="EMBL/GenBank/DDBJ databases">
        <title>Draft Genome Sequences of Seven Thermophilic Sporeformers Isolated from Foods.</title>
        <authorList>
            <person name="Berendsen E.M."/>
            <person name="Wells-Bennik M.H."/>
            <person name="Krawcyk A.O."/>
            <person name="De Jong A."/>
            <person name="Holsappel S."/>
            <person name="Eijlander R.T."/>
            <person name="Kuipers O.P."/>
        </authorList>
    </citation>
    <scope>NUCLEOTIDE SEQUENCE [LARGE SCALE GENOMIC DNA]</scope>
    <source>
        <strain evidence="3 4">B4119</strain>
    </source>
</reference>
<dbReference type="eggNOG" id="COG1565">
    <property type="taxonomic scope" value="Bacteria"/>
</dbReference>
<dbReference type="InterPro" id="IPR003788">
    <property type="entry name" value="NDUFAF7"/>
</dbReference>
<sequence>MSIVKKQKTGKEIDMAKAIYEAIYASPLGRISYADYMRLALYDERCGYYMSERTKIGKDGDFFTNSYVSDLFGKLFASFFLRLVEKGGVLPHICEFGGGDGKFARAVLEEWKRKSPHTYKQLSYIIVETSPFQRAKQLQTLGDAAEKVMQYKDLKELKQHMPSFTGIVFSNEFFDAFPVHVIAKENGKIYECFVTVNDGKLIEEKYPLDNEDIFQYLHERQLYLANGQRLEVPLAIKQFLLQTSAFFQNSVMITIDYGYTDKELQWPARQQGSLRGYYRHRLITDPLMYPGEMDITAHVQWDALRMYGEQAGWEYVALVRQDRFLLAAGILEYLVTHDDTNPFSSKNRQNRALRSLIMDEGISSAFHVMIQQKGMQLCWDDIWVQQEFLLFS</sequence>
<dbReference type="GO" id="GO:0032259">
    <property type="term" value="P:methylation"/>
    <property type="evidence" value="ECO:0007669"/>
    <property type="project" value="UniProtKB-KW"/>
</dbReference>
<dbReference type="GO" id="GO:0035243">
    <property type="term" value="F:protein-arginine omega-N symmetric methyltransferase activity"/>
    <property type="evidence" value="ECO:0007669"/>
    <property type="project" value="TreeGrafter"/>
</dbReference>
<protein>
    <recommendedName>
        <fullName evidence="5">SAM-dependent methyltransferase</fullName>
    </recommendedName>
</protein>
<keyword evidence="1" id="KW-0489">Methyltransferase</keyword>
<name>A0A150LJG2_9BACL</name>
<evidence type="ECO:0008006" key="5">
    <source>
        <dbReference type="Google" id="ProtNLM"/>
    </source>
</evidence>
<proteinExistence type="predicted"/>
<dbReference type="Proteomes" id="UP000075455">
    <property type="component" value="Unassembled WGS sequence"/>
</dbReference>
<dbReference type="PATRIC" id="fig|81408.3.peg.4084"/>
<evidence type="ECO:0000256" key="2">
    <source>
        <dbReference type="ARBA" id="ARBA00022679"/>
    </source>
</evidence>
<gene>
    <name evidence="3" type="ORF">B4119_2901</name>
</gene>
<dbReference type="InterPro" id="IPR038375">
    <property type="entry name" value="NDUFAF7_sf"/>
</dbReference>
<evidence type="ECO:0000313" key="3">
    <source>
        <dbReference type="EMBL" id="KYD12395.1"/>
    </source>
</evidence>
<dbReference type="Gene3D" id="3.40.50.12710">
    <property type="match status" value="1"/>
</dbReference>
<comment type="caution">
    <text evidence="3">The sequence shown here is derived from an EMBL/GenBank/DDBJ whole genome shotgun (WGS) entry which is preliminary data.</text>
</comment>
<dbReference type="AlphaFoldDB" id="A0A150LJG2"/>
<organism evidence="3 4">
    <name type="scientific">Saccharococcus caldoxylosilyticus</name>
    <dbReference type="NCBI Taxonomy" id="81408"/>
    <lineage>
        <taxon>Bacteria</taxon>
        <taxon>Bacillati</taxon>
        <taxon>Bacillota</taxon>
        <taxon>Bacilli</taxon>
        <taxon>Bacillales</taxon>
        <taxon>Anoxybacillaceae</taxon>
        <taxon>Saccharococcus</taxon>
    </lineage>
</organism>
<dbReference type="PANTHER" id="PTHR12049">
    <property type="entry name" value="PROTEIN ARGININE METHYLTRANSFERASE NDUFAF7, MITOCHONDRIAL"/>
    <property type="match status" value="1"/>
</dbReference>
<dbReference type="EMBL" id="LQYS01000062">
    <property type="protein sequence ID" value="KYD12395.1"/>
    <property type="molecule type" value="Genomic_DNA"/>
</dbReference>
<dbReference type="STRING" id="81408.B4119_2901"/>
<evidence type="ECO:0000256" key="1">
    <source>
        <dbReference type="ARBA" id="ARBA00022603"/>
    </source>
</evidence>
<dbReference type="PANTHER" id="PTHR12049:SF7">
    <property type="entry name" value="PROTEIN ARGININE METHYLTRANSFERASE NDUFAF7, MITOCHONDRIAL"/>
    <property type="match status" value="1"/>
</dbReference>
<dbReference type="Pfam" id="PF02636">
    <property type="entry name" value="Methyltransf_28"/>
    <property type="match status" value="1"/>
</dbReference>
<evidence type="ECO:0000313" key="4">
    <source>
        <dbReference type="Proteomes" id="UP000075455"/>
    </source>
</evidence>
<keyword evidence="2" id="KW-0808">Transferase</keyword>
<accession>A0A150LJG2</accession>